<dbReference type="AlphaFoldDB" id="A0A0H4TA06"/>
<keyword evidence="5" id="KW-0699">rRNA-binding</keyword>
<dbReference type="InterPro" id="IPR008991">
    <property type="entry name" value="Translation_prot_SH3-like_sf"/>
</dbReference>
<dbReference type="SMART" id="SM00739">
    <property type="entry name" value="KOW"/>
    <property type="match status" value="1"/>
</dbReference>
<dbReference type="CDD" id="cd06089">
    <property type="entry name" value="KOW_RPL26"/>
    <property type="match status" value="1"/>
</dbReference>
<dbReference type="Pfam" id="PF00467">
    <property type="entry name" value="KOW"/>
    <property type="match status" value="1"/>
</dbReference>
<protein>
    <recommendedName>
        <fullName evidence="4 5">Large ribosomal subunit protein uL24</fullName>
    </recommendedName>
</protein>
<accession>A0A0H4TA06</accession>
<dbReference type="GO" id="GO:0003735">
    <property type="term" value="F:structural constituent of ribosome"/>
    <property type="evidence" value="ECO:0007669"/>
    <property type="project" value="InterPro"/>
</dbReference>
<dbReference type="EMBL" id="KT007048">
    <property type="protein sequence ID" value="AKQ04768.1"/>
    <property type="molecule type" value="Genomic_DNA"/>
</dbReference>
<comment type="similarity">
    <text evidence="1 5 6">Belongs to the universal ribosomal protein uL24 family.</text>
</comment>
<dbReference type="Pfam" id="PF17136">
    <property type="entry name" value="ribosomal_L24"/>
    <property type="match status" value="1"/>
</dbReference>
<dbReference type="InterPro" id="IPR041988">
    <property type="entry name" value="Ribosomal_uL24_KOW"/>
</dbReference>
<comment type="subunit">
    <text evidence="5">Part of the 50S ribosomal subunit.</text>
</comment>
<dbReference type="GO" id="GO:0005840">
    <property type="term" value="C:ribosome"/>
    <property type="evidence" value="ECO:0007669"/>
    <property type="project" value="UniProtKB-KW"/>
</dbReference>
<dbReference type="PANTHER" id="PTHR12903">
    <property type="entry name" value="MITOCHONDRIAL RIBOSOMAL PROTEIN L24"/>
    <property type="match status" value="1"/>
</dbReference>
<name>A0A0H4TA06_9BACT</name>
<comment type="function">
    <text evidence="5">One of two assembly initiator proteins, it binds directly to the 5'-end of the 23S rRNA, where it nucleates assembly of the 50S subunit.</text>
</comment>
<evidence type="ECO:0000313" key="8">
    <source>
        <dbReference type="EMBL" id="AKQ04768.1"/>
    </source>
</evidence>
<evidence type="ECO:0000256" key="4">
    <source>
        <dbReference type="ARBA" id="ARBA00035206"/>
    </source>
</evidence>
<keyword evidence="2 5" id="KW-0689">Ribosomal protein</keyword>
<dbReference type="InterPro" id="IPR014722">
    <property type="entry name" value="Rib_uL2_dom2"/>
</dbReference>
<keyword evidence="5" id="KW-0694">RNA-binding</keyword>
<dbReference type="InterPro" id="IPR003256">
    <property type="entry name" value="Ribosomal_uL24"/>
</dbReference>
<evidence type="ECO:0000256" key="1">
    <source>
        <dbReference type="ARBA" id="ARBA00010618"/>
    </source>
</evidence>
<dbReference type="InterPro" id="IPR005825">
    <property type="entry name" value="Ribosomal_uL24_CS"/>
</dbReference>
<dbReference type="InterPro" id="IPR005824">
    <property type="entry name" value="KOW"/>
</dbReference>
<dbReference type="GO" id="GO:1990904">
    <property type="term" value="C:ribonucleoprotein complex"/>
    <property type="evidence" value="ECO:0007669"/>
    <property type="project" value="UniProtKB-KW"/>
</dbReference>
<comment type="function">
    <text evidence="5">One of the proteins that surrounds the polypeptide exit tunnel on the outside of the subunit.</text>
</comment>
<evidence type="ECO:0000256" key="3">
    <source>
        <dbReference type="ARBA" id="ARBA00023274"/>
    </source>
</evidence>
<evidence type="ECO:0000256" key="6">
    <source>
        <dbReference type="RuleBase" id="RU003477"/>
    </source>
</evidence>
<evidence type="ECO:0000256" key="5">
    <source>
        <dbReference type="HAMAP-Rule" id="MF_01326"/>
    </source>
</evidence>
<keyword evidence="3 5" id="KW-0687">Ribonucleoprotein</keyword>
<dbReference type="NCBIfam" id="TIGR01079">
    <property type="entry name" value="rplX_bact"/>
    <property type="match status" value="1"/>
</dbReference>
<evidence type="ECO:0000259" key="7">
    <source>
        <dbReference type="SMART" id="SM00739"/>
    </source>
</evidence>
<dbReference type="InterPro" id="IPR057264">
    <property type="entry name" value="Ribosomal_uL24_C"/>
</dbReference>
<dbReference type="SUPFAM" id="SSF50104">
    <property type="entry name" value="Translation proteins SH3-like domain"/>
    <property type="match status" value="1"/>
</dbReference>
<organism evidence="8">
    <name type="scientific">uncultured bacterium Rifle_16ft_4_minimus_7469</name>
    <dbReference type="NCBI Taxonomy" id="1665162"/>
    <lineage>
        <taxon>Bacteria</taxon>
        <taxon>environmental samples</taxon>
    </lineage>
</organism>
<evidence type="ECO:0000256" key="2">
    <source>
        <dbReference type="ARBA" id="ARBA00022980"/>
    </source>
</evidence>
<dbReference type="HAMAP" id="MF_01326_B">
    <property type="entry name" value="Ribosomal_uL24_B"/>
    <property type="match status" value="1"/>
</dbReference>
<dbReference type="GO" id="GO:0019843">
    <property type="term" value="F:rRNA binding"/>
    <property type="evidence" value="ECO:0007669"/>
    <property type="project" value="UniProtKB-UniRule"/>
</dbReference>
<reference evidence="8" key="1">
    <citation type="journal article" date="2015" name="ISME J.">
        <title>Aquifer environment selects for microbial species cohorts in sediment and groundwater.</title>
        <authorList>
            <person name="Hug L.A."/>
            <person name="Thomas B.C."/>
            <person name="Brown C.T."/>
            <person name="Frischkorn K.R."/>
            <person name="Williams K.H."/>
            <person name="Tringe S.G."/>
            <person name="Banfield J.F."/>
        </authorList>
    </citation>
    <scope>NUCLEOTIDE SEQUENCE</scope>
</reference>
<proteinExistence type="inferred from homology"/>
<feature type="domain" description="KOW" evidence="7">
    <location>
        <begin position="11"/>
        <end position="38"/>
    </location>
</feature>
<dbReference type="GO" id="GO:0006412">
    <property type="term" value="P:translation"/>
    <property type="evidence" value="ECO:0007669"/>
    <property type="project" value="UniProtKB-UniRule"/>
</dbReference>
<sequence length="117" mass="13070">MAVMTERPRLHLRKGDTVEVIGGKYRGKRGKVLRVLRHARRGARAIVEGVNLVKRHTKPNPGKSQQGGIIEKPAPLPVARLMIVCARCGEAARVGHRFLDDGTKVRYCKHCSEQLEK</sequence>
<dbReference type="PROSITE" id="PS01108">
    <property type="entry name" value="RIBOSOMAL_L24"/>
    <property type="match status" value="1"/>
</dbReference>
<dbReference type="Gene3D" id="2.30.30.30">
    <property type="match status" value="1"/>
</dbReference>
<gene>
    <name evidence="5" type="primary">rplX</name>
</gene>